<protein>
    <submittedName>
        <fullName evidence="3">Uncharacterized protein</fullName>
    </submittedName>
</protein>
<evidence type="ECO:0000313" key="4">
    <source>
        <dbReference type="Proteomes" id="UP001190926"/>
    </source>
</evidence>
<name>A0AAD4P413_PERFH</name>
<dbReference type="Pfam" id="PF02458">
    <property type="entry name" value="Transferase"/>
    <property type="match status" value="1"/>
</dbReference>
<dbReference type="GO" id="GO:0016747">
    <property type="term" value="F:acyltransferase activity, transferring groups other than amino-acyl groups"/>
    <property type="evidence" value="ECO:0007669"/>
    <property type="project" value="UniProtKB-ARBA"/>
</dbReference>
<dbReference type="PANTHER" id="PTHR31625">
    <property type="match status" value="1"/>
</dbReference>
<dbReference type="InterPro" id="IPR023213">
    <property type="entry name" value="CAT-like_dom_sf"/>
</dbReference>
<evidence type="ECO:0000313" key="3">
    <source>
        <dbReference type="EMBL" id="KAH6825130.1"/>
    </source>
</evidence>
<reference evidence="3 4" key="1">
    <citation type="journal article" date="2021" name="Nat. Commun.">
        <title>Incipient diploidization of the medicinal plant Perilla within 10,000 years.</title>
        <authorList>
            <person name="Zhang Y."/>
            <person name="Shen Q."/>
            <person name="Leng L."/>
            <person name="Zhang D."/>
            <person name="Chen S."/>
            <person name="Shi Y."/>
            <person name="Ning Z."/>
            <person name="Chen S."/>
        </authorList>
    </citation>
    <scope>NUCLEOTIDE SEQUENCE [LARGE SCALE GENOMIC DNA]</scope>
    <source>
        <strain evidence="4">cv. PC099</strain>
    </source>
</reference>
<sequence>MAIKLEQCRIHPSSYSDHEFCTPLTHFDIPFLQSDPTQRLIFFDFPCQKLHFIENILPCLKNSLSLTLTHFLPLAGNVILPLNSGIPVIRHVSGDSVSLTIAQSDQDFNYLTGNHQRVADEFYVCVPELPPSRRFPDSVIFPVIALQITLFPGQGICIGITNHHAVSDGSSTINFVKSWACVNRFGGAFYQTDGKHFPVLDRNLVQDPGNLNSTAWEFIKKSRKFPFFELPPATFPINRVRSTFILTKIQVEKLKNYVSVNRRHDLRHISSFTVISAYVWICSVKAEAASAEETNNGGDDEEPVHFSFPADCRGRLNPPLPESYFGNCLVFVRVESKRGLLKKKDGFLIAVEIIAEEIRRIMYSDKGVLESADWPLDFGKPGRKCVVSVAGSPRFDVYEADFGWGKAKKQEFVHLDRERSISLCKSRDFEGGFEIGLSRKKAEMDVFEDVFYQGLLEIM</sequence>
<gene>
    <name evidence="3" type="ORF">C2S53_008676</name>
</gene>
<keyword evidence="4" id="KW-1185">Reference proteome</keyword>
<dbReference type="Gene3D" id="3.30.559.10">
    <property type="entry name" value="Chloramphenicol acetyltransferase-like domain"/>
    <property type="match status" value="2"/>
</dbReference>
<organism evidence="3 4">
    <name type="scientific">Perilla frutescens var. hirtella</name>
    <name type="common">Perilla citriodora</name>
    <name type="synonym">Perilla setoyensis</name>
    <dbReference type="NCBI Taxonomy" id="608512"/>
    <lineage>
        <taxon>Eukaryota</taxon>
        <taxon>Viridiplantae</taxon>
        <taxon>Streptophyta</taxon>
        <taxon>Embryophyta</taxon>
        <taxon>Tracheophyta</taxon>
        <taxon>Spermatophyta</taxon>
        <taxon>Magnoliopsida</taxon>
        <taxon>eudicotyledons</taxon>
        <taxon>Gunneridae</taxon>
        <taxon>Pentapetalae</taxon>
        <taxon>asterids</taxon>
        <taxon>lamiids</taxon>
        <taxon>Lamiales</taxon>
        <taxon>Lamiaceae</taxon>
        <taxon>Nepetoideae</taxon>
        <taxon>Elsholtzieae</taxon>
        <taxon>Perilla</taxon>
    </lineage>
</organism>
<keyword evidence="2" id="KW-0012">Acyltransferase</keyword>
<proteinExistence type="predicted"/>
<evidence type="ECO:0000256" key="2">
    <source>
        <dbReference type="ARBA" id="ARBA00023315"/>
    </source>
</evidence>
<comment type="caution">
    <text evidence="3">The sequence shown here is derived from an EMBL/GenBank/DDBJ whole genome shotgun (WGS) entry which is preliminary data.</text>
</comment>
<evidence type="ECO:0000256" key="1">
    <source>
        <dbReference type="ARBA" id="ARBA00022679"/>
    </source>
</evidence>
<accession>A0AAD4P413</accession>
<keyword evidence="1" id="KW-0808">Transferase</keyword>
<dbReference type="AlphaFoldDB" id="A0AAD4P413"/>
<dbReference type="InterPro" id="IPR051504">
    <property type="entry name" value="Plant_metabolite_acyltrans"/>
</dbReference>
<dbReference type="EMBL" id="SDAM02000179">
    <property type="protein sequence ID" value="KAH6825130.1"/>
    <property type="molecule type" value="Genomic_DNA"/>
</dbReference>
<dbReference type="Proteomes" id="UP001190926">
    <property type="component" value="Unassembled WGS sequence"/>
</dbReference>